<dbReference type="WBParaSite" id="ASIM_0000943201-mRNA-1">
    <property type="protein sequence ID" value="ASIM_0000943201-mRNA-1"/>
    <property type="gene ID" value="ASIM_0000943201"/>
</dbReference>
<name>A0A0M3JP39_ANISI</name>
<sequence length="68" mass="7797">MLIKIFREFNTSIRAKMNPERQLLLLGHFGGQFTGFIHIEPGHILSQYGRKIAFSDVMDLTFAEDMPA</sequence>
<dbReference type="Proteomes" id="UP000267096">
    <property type="component" value="Unassembled WGS sequence"/>
</dbReference>
<dbReference type="EMBL" id="UYRR01027148">
    <property type="protein sequence ID" value="VDK37412.1"/>
    <property type="molecule type" value="Genomic_DNA"/>
</dbReference>
<protein>
    <submittedName>
        <fullName evidence="3">ABC transporter ATP-binding protein</fullName>
    </submittedName>
</protein>
<dbReference type="AlphaFoldDB" id="A0A0M3JP39"/>
<organism evidence="3">
    <name type="scientific">Anisakis simplex</name>
    <name type="common">Herring worm</name>
    <dbReference type="NCBI Taxonomy" id="6269"/>
    <lineage>
        <taxon>Eukaryota</taxon>
        <taxon>Metazoa</taxon>
        <taxon>Ecdysozoa</taxon>
        <taxon>Nematoda</taxon>
        <taxon>Chromadorea</taxon>
        <taxon>Rhabditida</taxon>
        <taxon>Spirurina</taxon>
        <taxon>Ascaridomorpha</taxon>
        <taxon>Ascaridoidea</taxon>
        <taxon>Anisakidae</taxon>
        <taxon>Anisakis</taxon>
        <taxon>Anisakis simplex complex</taxon>
    </lineage>
</organism>
<gene>
    <name evidence="1" type="ORF">ASIM_LOCUS9174</name>
</gene>
<proteinExistence type="predicted"/>
<accession>A0A0M3JP39</accession>
<evidence type="ECO:0000313" key="1">
    <source>
        <dbReference type="EMBL" id="VDK37412.1"/>
    </source>
</evidence>
<reference evidence="3" key="1">
    <citation type="submission" date="2017-02" db="UniProtKB">
        <authorList>
            <consortium name="WormBaseParasite"/>
        </authorList>
    </citation>
    <scope>IDENTIFICATION</scope>
</reference>
<evidence type="ECO:0000313" key="3">
    <source>
        <dbReference type="WBParaSite" id="ASIM_0000943201-mRNA-1"/>
    </source>
</evidence>
<evidence type="ECO:0000313" key="2">
    <source>
        <dbReference type="Proteomes" id="UP000267096"/>
    </source>
</evidence>
<keyword evidence="2" id="KW-1185">Reference proteome</keyword>
<reference evidence="1 2" key="2">
    <citation type="submission" date="2018-11" db="EMBL/GenBank/DDBJ databases">
        <authorList>
            <consortium name="Pathogen Informatics"/>
        </authorList>
    </citation>
    <scope>NUCLEOTIDE SEQUENCE [LARGE SCALE GENOMIC DNA]</scope>
</reference>